<dbReference type="Proteomes" id="UP000198964">
    <property type="component" value="Unassembled WGS sequence"/>
</dbReference>
<evidence type="ECO:0000313" key="2">
    <source>
        <dbReference type="EMBL" id="TDN99155.1"/>
    </source>
</evidence>
<name>A0A1I2HKN0_9BACT</name>
<evidence type="ECO:0000313" key="3">
    <source>
        <dbReference type="Proteomes" id="UP000198964"/>
    </source>
</evidence>
<dbReference type="Proteomes" id="UP000294848">
    <property type="component" value="Unassembled WGS sequence"/>
</dbReference>
<evidence type="ECO:0000313" key="1">
    <source>
        <dbReference type="EMBL" id="SFF29983.1"/>
    </source>
</evidence>
<dbReference type="AlphaFoldDB" id="A0A1I2HKN0"/>
<dbReference type="RefSeq" id="WP_208111794.1">
    <property type="nucleotide sequence ID" value="NZ_SNWI01000007.1"/>
</dbReference>
<reference evidence="1 3" key="1">
    <citation type="submission" date="2016-10" db="EMBL/GenBank/DDBJ databases">
        <authorList>
            <person name="de Groot N.N."/>
        </authorList>
    </citation>
    <scope>NUCLEOTIDE SEQUENCE [LARGE SCALE GENOMIC DNA]</scope>
    <source>
        <strain evidence="1 3">CGMCC 1.9156</strain>
    </source>
</reference>
<protein>
    <submittedName>
        <fullName evidence="1">Uncharacterized protein</fullName>
    </submittedName>
</protein>
<organism evidence="1 3">
    <name type="scientific">Sunxiuqinia elliptica</name>
    <dbReference type="NCBI Taxonomy" id="655355"/>
    <lineage>
        <taxon>Bacteria</taxon>
        <taxon>Pseudomonadati</taxon>
        <taxon>Bacteroidota</taxon>
        <taxon>Bacteroidia</taxon>
        <taxon>Marinilabiliales</taxon>
        <taxon>Prolixibacteraceae</taxon>
        <taxon>Sunxiuqinia</taxon>
    </lineage>
</organism>
<dbReference type="STRING" id="655355.SAMN05216283_104123"/>
<dbReference type="EMBL" id="FONW01000004">
    <property type="protein sequence ID" value="SFF29983.1"/>
    <property type="molecule type" value="Genomic_DNA"/>
</dbReference>
<dbReference type="EMBL" id="SNWI01000007">
    <property type="protein sequence ID" value="TDN99155.1"/>
    <property type="molecule type" value="Genomic_DNA"/>
</dbReference>
<keyword evidence="3" id="KW-1185">Reference proteome</keyword>
<gene>
    <name evidence="2" type="ORF">DET52_107287</name>
    <name evidence="1" type="ORF">SAMN05216283_104123</name>
</gene>
<accession>A0A1I2HKN0</accession>
<sequence length="122" mass="14242">MEDKTMNISKPRVIKDFEKLDNSIQEQIKLVHPEGFSQHLITFTNKDGMLVSALPFETDEKYYLVRMTTQQAEDIISDDDDYDDEGVLKDESRSEFEDKYAELDYIAENIEDSDSDDEDEDD</sequence>
<evidence type="ECO:0000313" key="4">
    <source>
        <dbReference type="Proteomes" id="UP000294848"/>
    </source>
</evidence>
<proteinExistence type="predicted"/>
<reference evidence="2 4" key="2">
    <citation type="submission" date="2019-03" db="EMBL/GenBank/DDBJ databases">
        <title>Freshwater and sediment microbial communities from various areas in North America, analyzing microbe dynamics in response to fracking.</title>
        <authorList>
            <person name="Lamendella R."/>
        </authorList>
    </citation>
    <scope>NUCLEOTIDE SEQUENCE [LARGE SCALE GENOMIC DNA]</scope>
    <source>
        <strain evidence="2 4">114D</strain>
    </source>
</reference>